<dbReference type="EC" id="2.7.2.3" evidence="5 13"/>
<dbReference type="GO" id="GO:0043531">
    <property type="term" value="F:ADP binding"/>
    <property type="evidence" value="ECO:0007669"/>
    <property type="project" value="TreeGrafter"/>
</dbReference>
<feature type="binding site" evidence="13 14">
    <location>
        <begin position="60"/>
        <end position="63"/>
    </location>
    <ligand>
        <name>substrate</name>
    </ligand>
</feature>
<evidence type="ECO:0000256" key="16">
    <source>
        <dbReference type="RuleBase" id="RU000532"/>
    </source>
</evidence>
<evidence type="ECO:0000256" key="4">
    <source>
        <dbReference type="ARBA" id="ARBA00011245"/>
    </source>
</evidence>
<evidence type="ECO:0000256" key="6">
    <source>
        <dbReference type="ARBA" id="ARBA00016471"/>
    </source>
</evidence>
<feature type="binding site" evidence="13 14">
    <location>
        <begin position="21"/>
        <end position="23"/>
    </location>
    <ligand>
        <name>substrate</name>
    </ligand>
</feature>
<comment type="subunit">
    <text evidence="4 13">Monomer.</text>
</comment>
<dbReference type="PIRSF" id="PIRSF000724">
    <property type="entry name" value="Pgk"/>
    <property type="match status" value="1"/>
</dbReference>
<gene>
    <name evidence="13" type="primary">pgk</name>
    <name evidence="17" type="ORF">A2Y64_01325</name>
</gene>
<comment type="caution">
    <text evidence="17">The sequence shown here is derived from an EMBL/GenBank/DDBJ whole genome shotgun (WGS) entry which is preliminary data.</text>
</comment>
<feature type="binding site" evidence="14">
    <location>
        <position position="37"/>
    </location>
    <ligand>
        <name>(2R)-3-phosphoglycerate</name>
        <dbReference type="ChEBI" id="CHEBI:58272"/>
    </ligand>
</feature>
<name>A0A1F5F403_9BACT</name>
<comment type="subcellular location">
    <subcellularLocation>
        <location evidence="13">Cytoplasm</location>
    </subcellularLocation>
</comment>
<organism evidence="17 18">
    <name type="scientific">Candidatus Coatesbacteria bacterium RBG_13_66_14</name>
    <dbReference type="NCBI Taxonomy" id="1817816"/>
    <lineage>
        <taxon>Bacteria</taxon>
        <taxon>Candidatus Coatesiibacteriota</taxon>
    </lineage>
</organism>
<dbReference type="PRINTS" id="PR00477">
    <property type="entry name" value="PHGLYCKINASE"/>
</dbReference>
<evidence type="ECO:0000256" key="14">
    <source>
        <dbReference type="PIRSR" id="PIRSR000724-1"/>
    </source>
</evidence>
<dbReference type="PROSITE" id="PS00111">
    <property type="entry name" value="PGLYCERATE_KINASE"/>
    <property type="match status" value="1"/>
</dbReference>
<dbReference type="SUPFAM" id="SSF53748">
    <property type="entry name" value="Phosphoglycerate kinase"/>
    <property type="match status" value="1"/>
</dbReference>
<feature type="binding site" evidence="13">
    <location>
        <position position="153"/>
    </location>
    <ligand>
        <name>substrate</name>
    </ligand>
</feature>
<keyword evidence="9 13" id="KW-0547">Nucleotide-binding</keyword>
<comment type="similarity">
    <text evidence="3 13 16">Belongs to the phosphoglycerate kinase family.</text>
</comment>
<dbReference type="InterPro" id="IPR015911">
    <property type="entry name" value="Phosphoglycerate_kinase_CS"/>
</dbReference>
<dbReference type="HAMAP" id="MF_00145">
    <property type="entry name" value="Phosphoglyc_kinase"/>
    <property type="match status" value="1"/>
</dbReference>
<feature type="binding site" evidence="14">
    <location>
        <position position="120"/>
    </location>
    <ligand>
        <name>(2R)-3-phosphoglycerate</name>
        <dbReference type="ChEBI" id="CHEBI:58272"/>
    </ligand>
</feature>
<keyword evidence="10 13" id="KW-0418">Kinase</keyword>
<feature type="binding site" evidence="13">
    <location>
        <position position="37"/>
    </location>
    <ligand>
        <name>substrate</name>
    </ligand>
</feature>
<evidence type="ECO:0000256" key="5">
    <source>
        <dbReference type="ARBA" id="ARBA00013061"/>
    </source>
</evidence>
<dbReference type="AlphaFoldDB" id="A0A1F5F403"/>
<comment type="caution">
    <text evidence="13">Lacks conserved residue(s) required for the propagation of feature annotation.</text>
</comment>
<evidence type="ECO:0000256" key="11">
    <source>
        <dbReference type="ARBA" id="ARBA00022840"/>
    </source>
</evidence>
<dbReference type="STRING" id="1817816.A2Y64_01325"/>
<feature type="binding site" evidence="14">
    <location>
        <position position="153"/>
    </location>
    <ligand>
        <name>(2R)-3-phosphoglycerate</name>
        <dbReference type="ChEBI" id="CHEBI:58272"/>
    </ligand>
</feature>
<comment type="pathway">
    <text evidence="2 13">Carbohydrate degradation; glycolysis; pyruvate from D-glyceraldehyde 3-phosphate: step 2/5.</text>
</comment>
<reference evidence="17 18" key="1">
    <citation type="journal article" date="2016" name="Nat. Commun.">
        <title>Thousands of microbial genomes shed light on interconnected biogeochemical processes in an aquifer system.</title>
        <authorList>
            <person name="Anantharaman K."/>
            <person name="Brown C.T."/>
            <person name="Hug L.A."/>
            <person name="Sharon I."/>
            <person name="Castelle C.J."/>
            <person name="Probst A.J."/>
            <person name="Thomas B.C."/>
            <person name="Singh A."/>
            <person name="Wilkins M.J."/>
            <person name="Karaoz U."/>
            <person name="Brodie E.L."/>
            <person name="Williams K.H."/>
            <person name="Hubbard S.S."/>
            <person name="Banfield J.F."/>
        </authorList>
    </citation>
    <scope>NUCLEOTIDE SEQUENCE [LARGE SCALE GENOMIC DNA]</scope>
</reference>
<dbReference type="InterPro" id="IPR015824">
    <property type="entry name" value="Phosphoglycerate_kinase_N"/>
</dbReference>
<evidence type="ECO:0000256" key="12">
    <source>
        <dbReference type="ARBA" id="ARBA00023152"/>
    </source>
</evidence>
<evidence type="ECO:0000256" key="15">
    <source>
        <dbReference type="PIRSR" id="PIRSR000724-2"/>
    </source>
</evidence>
<dbReference type="GO" id="GO:0004618">
    <property type="term" value="F:phosphoglycerate kinase activity"/>
    <property type="evidence" value="ECO:0007669"/>
    <property type="project" value="UniProtKB-UniRule"/>
</dbReference>
<dbReference type="GO" id="GO:0006096">
    <property type="term" value="P:glycolytic process"/>
    <property type="evidence" value="ECO:0007669"/>
    <property type="project" value="UniProtKB-UniRule"/>
</dbReference>
<evidence type="ECO:0000256" key="2">
    <source>
        <dbReference type="ARBA" id="ARBA00004838"/>
    </source>
</evidence>
<dbReference type="GO" id="GO:0005829">
    <property type="term" value="C:cytosol"/>
    <property type="evidence" value="ECO:0007669"/>
    <property type="project" value="TreeGrafter"/>
</dbReference>
<sequence>MRKLFIEDLKLAGKRVLVRLDYNVPGDAEGRVTNDARITASLPTLRHILAEGASAVLCSHRSRPKGDEPRYSLRPVAARLEELIGLPVGMARRGAVVSDEARNMAAALSPGELMLLENLRYDPREQEGREELARELASLADLFVNDAFPVCHRKDTSVVGVPRFLKSAYGYQLREEVENLSQLLGEVQRPYVGIMGGAKISTKLGVVKSFLERVDRLLVGGGMAYTFLAALGREVGGSIHEPDYLEYAKDLLLRHADKIVLPTDHYVVERIDPACKARLADEIPADRAAVDIGDATRRRFAEEIARARTVFWNGPVGYFEDSRFAEGTRSVAREVAKLKAKGAFTVVGGGDSVAAVEDAGLDSASFSFVSTGGGASLEFVQGKELPGIEALTDR</sequence>
<evidence type="ECO:0000313" key="17">
    <source>
        <dbReference type="EMBL" id="OGD74377.1"/>
    </source>
</evidence>
<feature type="binding site" evidence="13 15">
    <location>
        <position position="203"/>
    </location>
    <ligand>
        <name>ATP</name>
        <dbReference type="ChEBI" id="CHEBI:30616"/>
    </ligand>
</feature>
<keyword evidence="12 13" id="KW-0324">Glycolysis</keyword>
<dbReference type="Pfam" id="PF00162">
    <property type="entry name" value="PGK"/>
    <property type="match status" value="1"/>
</dbReference>
<protein>
    <recommendedName>
        <fullName evidence="6 13">Phosphoglycerate kinase</fullName>
        <ecNumber evidence="5 13">2.7.2.3</ecNumber>
    </recommendedName>
</protein>
<keyword evidence="8 13" id="KW-0808">Transferase</keyword>
<dbReference type="InterPro" id="IPR001576">
    <property type="entry name" value="Phosphoglycerate_kinase"/>
</dbReference>
<keyword evidence="11 13" id="KW-0067">ATP-binding</keyword>
<dbReference type="PANTHER" id="PTHR11406">
    <property type="entry name" value="PHOSPHOGLYCERATE KINASE"/>
    <property type="match status" value="1"/>
</dbReference>
<evidence type="ECO:0000256" key="9">
    <source>
        <dbReference type="ARBA" id="ARBA00022741"/>
    </source>
</evidence>
<feature type="binding site" evidence="13 15">
    <location>
        <begin position="349"/>
        <end position="352"/>
    </location>
    <ligand>
        <name>ATP</name>
        <dbReference type="ChEBI" id="CHEBI:30616"/>
    </ligand>
</feature>
<proteinExistence type="inferred from homology"/>
<evidence type="ECO:0000256" key="7">
    <source>
        <dbReference type="ARBA" id="ARBA00022490"/>
    </source>
</evidence>
<evidence type="ECO:0000256" key="3">
    <source>
        <dbReference type="ARBA" id="ARBA00008982"/>
    </source>
</evidence>
<feature type="binding site" evidence="13">
    <location>
        <position position="120"/>
    </location>
    <ligand>
        <name>substrate</name>
    </ligand>
</feature>
<dbReference type="GO" id="GO:0006094">
    <property type="term" value="P:gluconeogenesis"/>
    <property type="evidence" value="ECO:0007669"/>
    <property type="project" value="TreeGrafter"/>
</dbReference>
<dbReference type="GO" id="GO:0005524">
    <property type="term" value="F:ATP binding"/>
    <property type="evidence" value="ECO:0007669"/>
    <property type="project" value="UniProtKB-KW"/>
</dbReference>
<dbReference type="UniPathway" id="UPA00109">
    <property type="reaction ID" value="UER00185"/>
</dbReference>
<feature type="binding site" evidence="13 15">
    <location>
        <position position="320"/>
    </location>
    <ligand>
        <name>ATP</name>
        <dbReference type="ChEBI" id="CHEBI:30616"/>
    </ligand>
</feature>
<evidence type="ECO:0000256" key="13">
    <source>
        <dbReference type="HAMAP-Rule" id="MF_00145"/>
    </source>
</evidence>
<dbReference type="FunFam" id="3.40.50.1260:FF:000031">
    <property type="entry name" value="Phosphoglycerate kinase 1"/>
    <property type="match status" value="1"/>
</dbReference>
<dbReference type="InterPro" id="IPR036043">
    <property type="entry name" value="Phosphoglycerate_kinase_sf"/>
</dbReference>
<dbReference type="FunFam" id="3.40.50.1260:FF:000006">
    <property type="entry name" value="Phosphoglycerate kinase"/>
    <property type="match status" value="1"/>
</dbReference>
<dbReference type="PANTHER" id="PTHR11406:SF23">
    <property type="entry name" value="PHOSPHOGLYCERATE KINASE 1, CHLOROPLASTIC-RELATED"/>
    <property type="match status" value="1"/>
</dbReference>
<comment type="catalytic activity">
    <reaction evidence="1 13 16">
        <text>(2R)-3-phosphoglycerate + ATP = (2R)-3-phospho-glyceroyl phosphate + ADP</text>
        <dbReference type="Rhea" id="RHEA:14801"/>
        <dbReference type="ChEBI" id="CHEBI:30616"/>
        <dbReference type="ChEBI" id="CHEBI:57604"/>
        <dbReference type="ChEBI" id="CHEBI:58272"/>
        <dbReference type="ChEBI" id="CHEBI:456216"/>
        <dbReference type="EC" id="2.7.2.3"/>
    </reaction>
</comment>
<accession>A0A1F5F403</accession>
<evidence type="ECO:0000313" key="18">
    <source>
        <dbReference type="Proteomes" id="UP000177187"/>
    </source>
</evidence>
<dbReference type="EMBL" id="MFAF01000103">
    <property type="protein sequence ID" value="OGD74377.1"/>
    <property type="molecule type" value="Genomic_DNA"/>
</dbReference>
<evidence type="ECO:0000256" key="1">
    <source>
        <dbReference type="ARBA" id="ARBA00000642"/>
    </source>
</evidence>
<keyword evidence="7 13" id="KW-0963">Cytoplasm</keyword>
<dbReference type="Proteomes" id="UP000177187">
    <property type="component" value="Unassembled WGS sequence"/>
</dbReference>
<evidence type="ECO:0000256" key="10">
    <source>
        <dbReference type="ARBA" id="ARBA00022777"/>
    </source>
</evidence>
<evidence type="ECO:0000256" key="8">
    <source>
        <dbReference type="ARBA" id="ARBA00022679"/>
    </source>
</evidence>
<dbReference type="Gene3D" id="3.40.50.1260">
    <property type="entry name" value="Phosphoglycerate kinase, N-terminal domain"/>
    <property type="match status" value="2"/>
</dbReference>